<feature type="domain" description="TonB-dependent receptor plug" evidence="15">
    <location>
        <begin position="45"/>
        <end position="150"/>
    </location>
</feature>
<evidence type="ECO:0000256" key="4">
    <source>
        <dbReference type="ARBA" id="ARBA00022496"/>
    </source>
</evidence>
<keyword evidence="9 11" id="KW-0472">Membrane</keyword>
<dbReference type="PANTHER" id="PTHR32552:SF81">
    <property type="entry name" value="TONB-DEPENDENT OUTER MEMBRANE RECEPTOR"/>
    <property type="match status" value="1"/>
</dbReference>
<proteinExistence type="inferred from homology"/>
<evidence type="ECO:0000259" key="15">
    <source>
        <dbReference type="Pfam" id="PF07715"/>
    </source>
</evidence>
<dbReference type="InterPro" id="IPR036942">
    <property type="entry name" value="Beta-barrel_TonB_sf"/>
</dbReference>
<evidence type="ECO:0000256" key="13">
    <source>
        <dbReference type="SAM" id="SignalP"/>
    </source>
</evidence>
<evidence type="ECO:0000256" key="3">
    <source>
        <dbReference type="ARBA" id="ARBA00022452"/>
    </source>
</evidence>
<evidence type="ECO:0000256" key="7">
    <source>
        <dbReference type="ARBA" id="ARBA00023065"/>
    </source>
</evidence>
<dbReference type="Gene3D" id="2.40.170.20">
    <property type="entry name" value="TonB-dependent receptor, beta-barrel domain"/>
    <property type="match status" value="1"/>
</dbReference>
<dbReference type="GO" id="GO:0009279">
    <property type="term" value="C:cell outer membrane"/>
    <property type="evidence" value="ECO:0007669"/>
    <property type="project" value="UniProtKB-SubCell"/>
</dbReference>
<evidence type="ECO:0000313" key="17">
    <source>
        <dbReference type="Proteomes" id="UP000321039"/>
    </source>
</evidence>
<dbReference type="PANTHER" id="PTHR32552">
    <property type="entry name" value="FERRICHROME IRON RECEPTOR-RELATED"/>
    <property type="match status" value="1"/>
</dbReference>
<evidence type="ECO:0000256" key="9">
    <source>
        <dbReference type="ARBA" id="ARBA00023136"/>
    </source>
</evidence>
<dbReference type="SUPFAM" id="SSF56935">
    <property type="entry name" value="Porins"/>
    <property type="match status" value="1"/>
</dbReference>
<reference evidence="16 17" key="1">
    <citation type="submission" date="2019-08" db="EMBL/GenBank/DDBJ databases">
        <title>Parahaliea maris sp. nov., isolated from the surface seawater.</title>
        <authorList>
            <person name="Liu Y."/>
        </authorList>
    </citation>
    <scope>NUCLEOTIDE SEQUENCE [LARGE SCALE GENOMIC DNA]</scope>
    <source>
        <strain evidence="16 17">HSLHS9</strain>
    </source>
</reference>
<name>A0A5C9A5J6_9GAMM</name>
<evidence type="ECO:0000256" key="10">
    <source>
        <dbReference type="ARBA" id="ARBA00023237"/>
    </source>
</evidence>
<sequence length="750" mass="83316">MIKPLHKTVLSTAILACMGLPAQAQQSELVLEEVIVTAQKRVETLSETPMTVSVMTATQIEQYGAFSLNEINNLTTGLAISGSGVDYDLAVRGLGSDLNAPLTPRLTFYVDGNYFAQPRGILTGLFDIGQIEVLRGPQGTLYGQTSPAGAVTIRSQSPNLSEMDGYIRQSFTEHDGSNTQFGVSLPIIEDKLGVRLSGLYDTNENPDVENVTLDRQAENETRAFRAVVAWEATDSLSLRFAYWDIEDNNDIDPMVQGNGFDVDDRIAVADKDSFIENTTDLLSVEVNYNFANDLELTFIASDQNNRIVRDYDEDASEVLSTNVIVDSNVDDVQTYELRLASQGNDLWDWTIGAFNTTTDSLTEVYVDTYLAVAPGLNVFADIANPAYLANETKAIFSHNSIYLSDKSTLTIGLRYSESERDGRQPFTGSYFLLLPDGTQLPVGGAELEGIPAELRTDEYDAITGTLKYQYQFTDDLMVYGSYDRGWVAGNVNVARTIIPPVFLAFDDETADNFELGFKWELFGSRGLWNFAAYYQVYSDFHRNAEQVSYRTVDGSVDLESPVVTVDEAESYGFDSDFTYLLAQNWTLHVGLSYNQAELTDARNTPCTNGEPIGEEIFSFNTCDLTGERAGAEPEWSANLASEYSHTIGDKLEWYLRGLVNAESEYYSLSERKDLDSYSKLDAYLGFRSISGSWDVNIWVKNLTDETAVLKSEIRGDIPDYAAGTQVSNPYVWIRRSLDPRTAGVTLSYNF</sequence>
<feature type="domain" description="TonB-dependent receptor-like beta-barrel" evidence="14">
    <location>
        <begin position="261"/>
        <end position="702"/>
    </location>
</feature>
<keyword evidence="8 12" id="KW-0798">TonB box</keyword>
<keyword evidence="16" id="KW-0675">Receptor</keyword>
<comment type="subcellular location">
    <subcellularLocation>
        <location evidence="1 11">Cell outer membrane</location>
        <topology evidence="1 11">Multi-pass membrane protein</topology>
    </subcellularLocation>
</comment>
<dbReference type="AlphaFoldDB" id="A0A5C9A5J6"/>
<feature type="signal peptide" evidence="13">
    <location>
        <begin position="1"/>
        <end position="24"/>
    </location>
</feature>
<evidence type="ECO:0000256" key="12">
    <source>
        <dbReference type="RuleBase" id="RU003357"/>
    </source>
</evidence>
<dbReference type="InterPro" id="IPR039426">
    <property type="entry name" value="TonB-dep_rcpt-like"/>
</dbReference>
<dbReference type="InterPro" id="IPR000531">
    <property type="entry name" value="Beta-barrel_TonB"/>
</dbReference>
<dbReference type="PROSITE" id="PS52016">
    <property type="entry name" value="TONB_DEPENDENT_REC_3"/>
    <property type="match status" value="1"/>
</dbReference>
<keyword evidence="2 11" id="KW-0813">Transport</keyword>
<evidence type="ECO:0000256" key="6">
    <source>
        <dbReference type="ARBA" id="ARBA00023004"/>
    </source>
</evidence>
<keyword evidence="7" id="KW-0406">Ion transport</keyword>
<gene>
    <name evidence="16" type="ORF">FV139_01325</name>
</gene>
<dbReference type="Proteomes" id="UP000321039">
    <property type="component" value="Unassembled WGS sequence"/>
</dbReference>
<evidence type="ECO:0000313" key="16">
    <source>
        <dbReference type="EMBL" id="TXS96175.1"/>
    </source>
</evidence>
<comment type="similarity">
    <text evidence="11 12">Belongs to the TonB-dependent receptor family.</text>
</comment>
<dbReference type="GO" id="GO:0006826">
    <property type="term" value="P:iron ion transport"/>
    <property type="evidence" value="ECO:0007669"/>
    <property type="project" value="UniProtKB-KW"/>
</dbReference>
<dbReference type="InterPro" id="IPR012910">
    <property type="entry name" value="Plug_dom"/>
</dbReference>
<keyword evidence="13" id="KW-0732">Signal</keyword>
<evidence type="ECO:0000256" key="8">
    <source>
        <dbReference type="ARBA" id="ARBA00023077"/>
    </source>
</evidence>
<comment type="caution">
    <text evidence="16">The sequence shown here is derived from an EMBL/GenBank/DDBJ whole genome shotgun (WGS) entry which is preliminary data.</text>
</comment>
<keyword evidence="10 11" id="KW-0998">Cell outer membrane</keyword>
<accession>A0A5C9A5J6</accession>
<protein>
    <submittedName>
        <fullName evidence="16">TonB-dependent receptor plug domain-containing protein</fullName>
    </submittedName>
</protein>
<keyword evidence="3 11" id="KW-1134">Transmembrane beta strand</keyword>
<dbReference type="RefSeq" id="WP_148066445.1">
    <property type="nucleotide sequence ID" value="NZ_VRZA01000001.1"/>
</dbReference>
<organism evidence="16 17">
    <name type="scientific">Parahaliea maris</name>
    <dbReference type="NCBI Taxonomy" id="2716870"/>
    <lineage>
        <taxon>Bacteria</taxon>
        <taxon>Pseudomonadati</taxon>
        <taxon>Pseudomonadota</taxon>
        <taxon>Gammaproteobacteria</taxon>
        <taxon>Cellvibrionales</taxon>
        <taxon>Halieaceae</taxon>
        <taxon>Parahaliea</taxon>
    </lineage>
</organism>
<dbReference type="EMBL" id="VRZA01000001">
    <property type="protein sequence ID" value="TXS96175.1"/>
    <property type="molecule type" value="Genomic_DNA"/>
</dbReference>
<keyword evidence="17" id="KW-1185">Reference proteome</keyword>
<evidence type="ECO:0000259" key="14">
    <source>
        <dbReference type="Pfam" id="PF00593"/>
    </source>
</evidence>
<dbReference type="Pfam" id="PF00593">
    <property type="entry name" value="TonB_dep_Rec_b-barrel"/>
    <property type="match status" value="1"/>
</dbReference>
<keyword evidence="4" id="KW-0410">Iron transport</keyword>
<dbReference type="Pfam" id="PF07715">
    <property type="entry name" value="Plug"/>
    <property type="match status" value="1"/>
</dbReference>
<evidence type="ECO:0000256" key="1">
    <source>
        <dbReference type="ARBA" id="ARBA00004571"/>
    </source>
</evidence>
<evidence type="ECO:0000256" key="11">
    <source>
        <dbReference type="PROSITE-ProRule" id="PRU01360"/>
    </source>
</evidence>
<keyword evidence="6" id="KW-0408">Iron</keyword>
<feature type="chain" id="PRO_5023053268" evidence="13">
    <location>
        <begin position="25"/>
        <end position="750"/>
    </location>
</feature>
<evidence type="ECO:0000256" key="5">
    <source>
        <dbReference type="ARBA" id="ARBA00022692"/>
    </source>
</evidence>
<keyword evidence="5 11" id="KW-0812">Transmembrane</keyword>
<evidence type="ECO:0000256" key="2">
    <source>
        <dbReference type="ARBA" id="ARBA00022448"/>
    </source>
</evidence>